<comment type="subcellular location">
    <subcellularLocation>
        <location evidence="1">Membrane</location>
        <topology evidence="1">Single-pass membrane protein</topology>
    </subcellularLocation>
</comment>
<dbReference type="InterPro" id="IPR017441">
    <property type="entry name" value="Protein_kinase_ATP_BS"/>
</dbReference>
<evidence type="ECO:0000256" key="5">
    <source>
        <dbReference type="SAM" id="Phobius"/>
    </source>
</evidence>
<sequence>MRRQKLRRFGTEGLMGRGNTVTEAPAGSEDDDSDLVIMDHCNDCPGESAGVPYKGRCKCMCTHFTNEPLLKNGQCRRNTVEVPHPHELENPAKSESISLDVIIGRKSNSTLRPVGHHHQLGGGSSAFGHVLQFTVISSLLLVCFLAVIVVGVYIIKRRLLKCISPHNRMEMKSRMSSMGPGRLLTESYASKPMYETTCLELSIRMYSSDEVTLLTQIGQGCFGKVYKGELCGEVVAVKQVRSEHSTEAMREIEAMASFTHPNILPLYGIAKSEEADAPWLLFEYMKHGDLASVLRQNSPRLAAVGGAPVALGRSADAQKTENLDGGLKSSDEEDTCFRLTHESLSNIAMQIAEGMKYLASQHFVHRDLAARNCLVSEKGVVKISDFGLSRDVYTCDYYKVGGSKLLPIRWMAPESILYGCFTLESDVWAFGTVLWEIYTWGRQPYFGHTNEEVVQLLLDGVLLCPPSDCPPLIQEMMAGCWKTDSRDRFTFRQICNRFAKSTIRTAHHDSGIDLELRHGHTSASVSRIDESGKTNESCDTSDYEIPKLAVHAEYLQVV</sequence>
<organism evidence="7 8">
    <name type="scientific">Orchesella dallaii</name>
    <dbReference type="NCBI Taxonomy" id="48710"/>
    <lineage>
        <taxon>Eukaryota</taxon>
        <taxon>Metazoa</taxon>
        <taxon>Ecdysozoa</taxon>
        <taxon>Arthropoda</taxon>
        <taxon>Hexapoda</taxon>
        <taxon>Collembola</taxon>
        <taxon>Entomobryomorpha</taxon>
        <taxon>Entomobryoidea</taxon>
        <taxon>Orchesellidae</taxon>
        <taxon>Orchesellinae</taxon>
        <taxon>Orchesella</taxon>
    </lineage>
</organism>
<reference evidence="7 8" key="1">
    <citation type="submission" date="2024-08" db="EMBL/GenBank/DDBJ databases">
        <authorList>
            <person name="Cucini C."/>
            <person name="Frati F."/>
        </authorList>
    </citation>
    <scope>NUCLEOTIDE SEQUENCE [LARGE SCALE GENOMIC DNA]</scope>
</reference>
<dbReference type="PROSITE" id="PS00107">
    <property type="entry name" value="PROTEIN_KINASE_ATP"/>
    <property type="match status" value="1"/>
</dbReference>
<dbReference type="InterPro" id="IPR001245">
    <property type="entry name" value="Ser-Thr/Tyr_kinase_cat_dom"/>
</dbReference>
<dbReference type="EMBL" id="CAXLJM020000022">
    <property type="protein sequence ID" value="CAL8087970.1"/>
    <property type="molecule type" value="Genomic_DNA"/>
</dbReference>
<dbReference type="InterPro" id="IPR011009">
    <property type="entry name" value="Kinase-like_dom_sf"/>
</dbReference>
<dbReference type="Pfam" id="PF07714">
    <property type="entry name" value="PK_Tyr_Ser-Thr"/>
    <property type="match status" value="1"/>
</dbReference>
<evidence type="ECO:0000313" key="8">
    <source>
        <dbReference type="Proteomes" id="UP001642540"/>
    </source>
</evidence>
<feature type="domain" description="Protein kinase" evidence="6">
    <location>
        <begin position="211"/>
        <end position="503"/>
    </location>
</feature>
<dbReference type="SMART" id="SM00219">
    <property type="entry name" value="TyrKc"/>
    <property type="match status" value="1"/>
</dbReference>
<keyword evidence="3" id="KW-0547">Nucleotide-binding</keyword>
<dbReference type="PROSITE" id="PS50011">
    <property type="entry name" value="PROTEIN_KINASE_DOM"/>
    <property type="match status" value="1"/>
</dbReference>
<evidence type="ECO:0000259" key="6">
    <source>
        <dbReference type="PROSITE" id="PS50011"/>
    </source>
</evidence>
<feature type="transmembrane region" description="Helical" evidence="5">
    <location>
        <begin position="133"/>
        <end position="155"/>
    </location>
</feature>
<dbReference type="InterPro" id="IPR000719">
    <property type="entry name" value="Prot_kinase_dom"/>
</dbReference>
<keyword evidence="5" id="KW-1133">Transmembrane helix</keyword>
<dbReference type="InterPro" id="IPR050122">
    <property type="entry name" value="RTK"/>
</dbReference>
<keyword evidence="3" id="KW-0067">ATP-binding</keyword>
<evidence type="ECO:0000313" key="7">
    <source>
        <dbReference type="EMBL" id="CAL8087970.1"/>
    </source>
</evidence>
<feature type="region of interest" description="Disordered" evidence="4">
    <location>
        <begin position="1"/>
        <end position="31"/>
    </location>
</feature>
<dbReference type="PANTHER" id="PTHR24416:SF619">
    <property type="entry name" value="TYROSINE-PROTEIN KINASE TRANSMEMBRANE RECEPTOR ROR-LIKE PROTEIN"/>
    <property type="match status" value="1"/>
</dbReference>
<keyword evidence="8" id="KW-1185">Reference proteome</keyword>
<dbReference type="InterPro" id="IPR020635">
    <property type="entry name" value="Tyr_kinase_cat_dom"/>
</dbReference>
<evidence type="ECO:0000256" key="3">
    <source>
        <dbReference type="PROSITE-ProRule" id="PRU10141"/>
    </source>
</evidence>
<keyword evidence="5" id="KW-0812">Transmembrane</keyword>
<comment type="caution">
    <text evidence="7">The sequence shown here is derived from an EMBL/GenBank/DDBJ whole genome shotgun (WGS) entry which is preliminary data.</text>
</comment>
<dbReference type="PRINTS" id="PR00109">
    <property type="entry name" value="TYRKINASE"/>
</dbReference>
<dbReference type="PANTHER" id="PTHR24416">
    <property type="entry name" value="TYROSINE-PROTEIN KINASE RECEPTOR"/>
    <property type="match status" value="1"/>
</dbReference>
<evidence type="ECO:0000256" key="1">
    <source>
        <dbReference type="ARBA" id="ARBA00004167"/>
    </source>
</evidence>
<evidence type="ECO:0000256" key="2">
    <source>
        <dbReference type="ARBA" id="ARBA00051243"/>
    </source>
</evidence>
<gene>
    <name evidence="7" type="ORF">ODALV1_LOCUS6908</name>
</gene>
<keyword evidence="5" id="KW-0472">Membrane</keyword>
<protein>
    <recommendedName>
        <fullName evidence="6">Protein kinase domain-containing protein</fullName>
    </recommendedName>
</protein>
<dbReference type="Gene3D" id="1.10.510.10">
    <property type="entry name" value="Transferase(Phosphotransferase) domain 1"/>
    <property type="match status" value="2"/>
</dbReference>
<dbReference type="Proteomes" id="UP001642540">
    <property type="component" value="Unassembled WGS sequence"/>
</dbReference>
<dbReference type="SUPFAM" id="SSF56112">
    <property type="entry name" value="Protein kinase-like (PK-like)"/>
    <property type="match status" value="1"/>
</dbReference>
<accession>A0ABP1Q3G1</accession>
<evidence type="ECO:0000256" key="4">
    <source>
        <dbReference type="SAM" id="MobiDB-lite"/>
    </source>
</evidence>
<comment type="catalytic activity">
    <reaction evidence="2">
        <text>L-tyrosyl-[protein] + ATP = O-phospho-L-tyrosyl-[protein] + ADP + H(+)</text>
        <dbReference type="Rhea" id="RHEA:10596"/>
        <dbReference type="Rhea" id="RHEA-COMP:10136"/>
        <dbReference type="Rhea" id="RHEA-COMP:20101"/>
        <dbReference type="ChEBI" id="CHEBI:15378"/>
        <dbReference type="ChEBI" id="CHEBI:30616"/>
        <dbReference type="ChEBI" id="CHEBI:46858"/>
        <dbReference type="ChEBI" id="CHEBI:61978"/>
        <dbReference type="ChEBI" id="CHEBI:456216"/>
        <dbReference type="EC" id="2.7.10.1"/>
    </reaction>
</comment>
<feature type="binding site" evidence="3">
    <location>
        <position position="238"/>
    </location>
    <ligand>
        <name>ATP</name>
        <dbReference type="ChEBI" id="CHEBI:30616"/>
    </ligand>
</feature>
<name>A0ABP1Q3G1_9HEXA</name>
<proteinExistence type="predicted"/>
<dbReference type="CDD" id="cd00192">
    <property type="entry name" value="PTKc"/>
    <property type="match status" value="1"/>
</dbReference>
<dbReference type="InterPro" id="IPR008266">
    <property type="entry name" value="Tyr_kinase_AS"/>
</dbReference>
<dbReference type="PROSITE" id="PS00109">
    <property type="entry name" value="PROTEIN_KINASE_TYR"/>
    <property type="match status" value="1"/>
</dbReference>